<evidence type="ECO:0000313" key="3">
    <source>
        <dbReference type="Proteomes" id="UP001359559"/>
    </source>
</evidence>
<dbReference type="EMBL" id="JAYKXN010000002">
    <property type="protein sequence ID" value="KAK7311400.1"/>
    <property type="molecule type" value="Genomic_DNA"/>
</dbReference>
<dbReference type="Proteomes" id="UP001359559">
    <property type="component" value="Unassembled WGS sequence"/>
</dbReference>
<keyword evidence="3" id="KW-1185">Reference proteome</keyword>
<evidence type="ECO:0000256" key="1">
    <source>
        <dbReference type="SAM" id="Coils"/>
    </source>
</evidence>
<accession>A0AAN9K5R4</accession>
<feature type="coiled-coil region" evidence="1">
    <location>
        <begin position="27"/>
        <end position="54"/>
    </location>
</feature>
<comment type="caution">
    <text evidence="2">The sequence shown here is derived from an EMBL/GenBank/DDBJ whole genome shotgun (WGS) entry which is preliminary data.</text>
</comment>
<reference evidence="2 3" key="1">
    <citation type="submission" date="2024-01" db="EMBL/GenBank/DDBJ databases">
        <title>The genomes of 5 underutilized Papilionoideae crops provide insights into root nodulation and disease resistance.</title>
        <authorList>
            <person name="Yuan L."/>
        </authorList>
    </citation>
    <scope>NUCLEOTIDE SEQUENCE [LARGE SCALE GENOMIC DNA]</scope>
    <source>
        <strain evidence="2">LY-2023</strain>
        <tissue evidence="2">Leaf</tissue>
    </source>
</reference>
<gene>
    <name evidence="2" type="ORF">RJT34_09522</name>
</gene>
<protein>
    <submittedName>
        <fullName evidence="2">Uncharacterized protein</fullName>
    </submittedName>
</protein>
<proteinExistence type="predicted"/>
<keyword evidence="1" id="KW-0175">Coiled coil</keyword>
<evidence type="ECO:0000313" key="2">
    <source>
        <dbReference type="EMBL" id="KAK7311400.1"/>
    </source>
</evidence>
<organism evidence="2 3">
    <name type="scientific">Clitoria ternatea</name>
    <name type="common">Butterfly pea</name>
    <dbReference type="NCBI Taxonomy" id="43366"/>
    <lineage>
        <taxon>Eukaryota</taxon>
        <taxon>Viridiplantae</taxon>
        <taxon>Streptophyta</taxon>
        <taxon>Embryophyta</taxon>
        <taxon>Tracheophyta</taxon>
        <taxon>Spermatophyta</taxon>
        <taxon>Magnoliopsida</taxon>
        <taxon>eudicotyledons</taxon>
        <taxon>Gunneridae</taxon>
        <taxon>Pentapetalae</taxon>
        <taxon>rosids</taxon>
        <taxon>fabids</taxon>
        <taxon>Fabales</taxon>
        <taxon>Fabaceae</taxon>
        <taxon>Papilionoideae</taxon>
        <taxon>50 kb inversion clade</taxon>
        <taxon>NPAAA clade</taxon>
        <taxon>indigoferoid/millettioid clade</taxon>
        <taxon>Phaseoleae</taxon>
        <taxon>Clitoria</taxon>
    </lineage>
</organism>
<name>A0AAN9K5R4_CLITE</name>
<sequence>MLVFRSPTLVHQPQAALEKVTGLEGQLNAREVALEKSEASLKDAESKLAGSEDSWRKLAVRNIEADESLKEAKLALDSMWCQEQRTILNPSLPISWEGFDPFELRLLRENVAILWSLDVVIFMPLALRFDVVSLLLH</sequence>
<dbReference type="AlphaFoldDB" id="A0AAN9K5R4"/>